<dbReference type="EMBL" id="MU004196">
    <property type="protein sequence ID" value="KAF2491244.1"/>
    <property type="molecule type" value="Genomic_DNA"/>
</dbReference>
<feature type="region of interest" description="Disordered" evidence="1">
    <location>
        <begin position="227"/>
        <end position="265"/>
    </location>
</feature>
<feature type="transmembrane region" description="Helical" evidence="2">
    <location>
        <begin position="520"/>
        <end position="540"/>
    </location>
</feature>
<keyword evidence="2" id="KW-0472">Membrane</keyword>
<dbReference type="AlphaFoldDB" id="A0A6A6QGS0"/>
<gene>
    <name evidence="3" type="ORF">BU16DRAFT_621842</name>
</gene>
<keyword evidence="2" id="KW-0812">Transmembrane</keyword>
<reference evidence="3" key="1">
    <citation type="journal article" date="2020" name="Stud. Mycol.">
        <title>101 Dothideomycetes genomes: a test case for predicting lifestyles and emergence of pathogens.</title>
        <authorList>
            <person name="Haridas S."/>
            <person name="Albert R."/>
            <person name="Binder M."/>
            <person name="Bloem J."/>
            <person name="Labutti K."/>
            <person name="Salamov A."/>
            <person name="Andreopoulos B."/>
            <person name="Baker S."/>
            <person name="Barry K."/>
            <person name="Bills G."/>
            <person name="Bluhm B."/>
            <person name="Cannon C."/>
            <person name="Castanera R."/>
            <person name="Culley D."/>
            <person name="Daum C."/>
            <person name="Ezra D."/>
            <person name="Gonzalez J."/>
            <person name="Henrissat B."/>
            <person name="Kuo A."/>
            <person name="Liang C."/>
            <person name="Lipzen A."/>
            <person name="Lutzoni F."/>
            <person name="Magnuson J."/>
            <person name="Mondo S."/>
            <person name="Nolan M."/>
            <person name="Ohm R."/>
            <person name="Pangilinan J."/>
            <person name="Park H.-J."/>
            <person name="Ramirez L."/>
            <person name="Alfaro M."/>
            <person name="Sun H."/>
            <person name="Tritt A."/>
            <person name="Yoshinaga Y."/>
            <person name="Zwiers L.-H."/>
            <person name="Turgeon B."/>
            <person name="Goodwin S."/>
            <person name="Spatafora J."/>
            <person name="Crous P."/>
            <person name="Grigoriev I."/>
        </authorList>
    </citation>
    <scope>NUCLEOTIDE SEQUENCE</scope>
    <source>
        <strain evidence="3">CBS 269.34</strain>
    </source>
</reference>
<feature type="region of interest" description="Disordered" evidence="1">
    <location>
        <begin position="453"/>
        <end position="476"/>
    </location>
</feature>
<feature type="transmembrane region" description="Helical" evidence="2">
    <location>
        <begin position="338"/>
        <end position="358"/>
    </location>
</feature>
<dbReference type="OrthoDB" id="4582561at2759"/>
<organism evidence="3 4">
    <name type="scientific">Lophium mytilinum</name>
    <dbReference type="NCBI Taxonomy" id="390894"/>
    <lineage>
        <taxon>Eukaryota</taxon>
        <taxon>Fungi</taxon>
        <taxon>Dikarya</taxon>
        <taxon>Ascomycota</taxon>
        <taxon>Pezizomycotina</taxon>
        <taxon>Dothideomycetes</taxon>
        <taxon>Pleosporomycetidae</taxon>
        <taxon>Mytilinidiales</taxon>
        <taxon>Mytilinidiaceae</taxon>
        <taxon>Lophium</taxon>
    </lineage>
</organism>
<keyword evidence="4" id="KW-1185">Reference proteome</keyword>
<feature type="transmembrane region" description="Helical" evidence="2">
    <location>
        <begin position="192"/>
        <end position="218"/>
    </location>
</feature>
<feature type="transmembrane region" description="Helical" evidence="2">
    <location>
        <begin position="486"/>
        <end position="508"/>
    </location>
</feature>
<dbReference type="Proteomes" id="UP000799750">
    <property type="component" value="Unassembled WGS sequence"/>
</dbReference>
<feature type="transmembrane region" description="Helical" evidence="2">
    <location>
        <begin position="378"/>
        <end position="396"/>
    </location>
</feature>
<evidence type="ECO:0000313" key="3">
    <source>
        <dbReference type="EMBL" id="KAF2491244.1"/>
    </source>
</evidence>
<feature type="compositionally biased region" description="Polar residues" evidence="1">
    <location>
        <begin position="227"/>
        <end position="249"/>
    </location>
</feature>
<evidence type="ECO:0000313" key="4">
    <source>
        <dbReference type="Proteomes" id="UP000799750"/>
    </source>
</evidence>
<evidence type="ECO:0000256" key="2">
    <source>
        <dbReference type="SAM" id="Phobius"/>
    </source>
</evidence>
<protein>
    <submittedName>
        <fullName evidence="3">Uncharacterized protein</fullName>
    </submittedName>
</protein>
<feature type="transmembrane region" description="Helical" evidence="2">
    <location>
        <begin position="303"/>
        <end position="326"/>
    </location>
</feature>
<keyword evidence="2" id="KW-1133">Transmembrane helix</keyword>
<name>A0A6A6QGS0_9PEZI</name>
<accession>A0A6A6QGS0</accession>
<sequence length="558" mass="61046">MANPNTALFCDNIGHSNATSDLECCYLNDQNSSVCQRNFGAGSGTFSGGCNLTGNCIADCQSTEVLYSSVAQLSAYGGTGFGPIRRFATCVNIPAMAGYSSHKLLGNLASVIDPHLPQNRTNADLSGVTSAVTECLTQTCRASRNKKACINSCAPVNLLTNSTTPNIEGVNDCLHTLCHGGYDSLPYADADIIGIGVFAAYIMQCIFVVLLCFGLFGFDLYNRPRSRPSTTTEHVPSESKPSQSETEITPANAGNPPKPNDEDPSHEELFENFLVEYHKTQCYFSATLQIASLSYGIFETNMLLIFMLIPLATNGILPVVFAFVLLFRHGKSTMDVTLLTIACWFLSSLVYWILYAHIIPINSQIRSTQKQYRAYEQFMYKLSAIDACGGYSGLAVCPGNNFNLGRADIFAASHNLRVLTPIIWSFSTLCLIAAVFSKYLMWRRSRDDGHAYQAPSEVGEAGEASEDVPQGSNSPISLRSRSGSSIIYWLTTLCFLAGIGMQLSLLSIGTSLNMMNRHYWSFGQVMAITVWSPPLLGWIYDECKKILKEKFNIGDIPK</sequence>
<feature type="transmembrane region" description="Helical" evidence="2">
    <location>
        <begin position="416"/>
        <end position="436"/>
    </location>
</feature>
<evidence type="ECO:0000256" key="1">
    <source>
        <dbReference type="SAM" id="MobiDB-lite"/>
    </source>
</evidence>
<proteinExistence type="predicted"/>